<dbReference type="EMBL" id="JAHSPG010000002">
    <property type="protein sequence ID" value="MBV4356264.1"/>
    <property type="molecule type" value="Genomic_DNA"/>
</dbReference>
<name>A0A9E2S7Q8_9BACT</name>
<dbReference type="PANTHER" id="PTHR21666">
    <property type="entry name" value="PEPTIDASE-RELATED"/>
    <property type="match status" value="1"/>
</dbReference>
<proteinExistence type="predicted"/>
<feature type="domain" description="M23ase beta-sheet core" evidence="2">
    <location>
        <begin position="145"/>
        <end position="177"/>
    </location>
</feature>
<dbReference type="Proteomes" id="UP000812270">
    <property type="component" value="Unassembled WGS sequence"/>
</dbReference>
<feature type="domain" description="M23ase beta-sheet core" evidence="2">
    <location>
        <begin position="58"/>
        <end position="126"/>
    </location>
</feature>
<evidence type="ECO:0000313" key="4">
    <source>
        <dbReference type="Proteomes" id="UP000812270"/>
    </source>
</evidence>
<sequence length="573" mass="63690">MNYSKKFLLTTIFFGIAGQALVAQIFTTKTYPKDFFNNPLNIPINLAGNLGELRPNHYHMGLDIKTQQRENLPVHAAADGYVSRIKIEPAGFGRAIYINHPNGYTTVYCHLNDFNPQIEAWVKQQQYNLESWKVFLDVPANLFVVKKGDFIAYSGNTGGSQAPHVHFEIRRTADDVNVNPMLFGLPIADNTSPVITRLALYNRLTSVYEQSPRMLPIKKIAGGYETSQDIVTVSNAKVSFAVGTYDTQSGSSNQNGVFQGELYDNDKAVIGFEMDNISYDDTRYINAHVDYKMKANGGPYVEHLSELPGYIHSIYKKVSGDGVIDLSDKGVHNIKIIIKDAYGNSSFVQTKVQWNGSATPASTAAGKMFYPMMLDVSENPECEFYMGERCLYDSVHIAYKASAATAPAAVSAIHTIGAPYIPLQDAMVVRIKPGKTLSPDEQSKVVMQRFAGSKKEVMAVEWNNGWAAAKFKDFGSYQLLVDNEAPEITPVGFANGSNVSHLSRLVISVKDNFGKYKNFRAELDGKWLRFTNDKGLSFIYKIDEKFLPGTHTLKISVEDEAGNKSVKEFSLTR</sequence>
<organism evidence="3 4">
    <name type="scientific">Pinibacter aurantiacus</name>
    <dbReference type="NCBI Taxonomy" id="2851599"/>
    <lineage>
        <taxon>Bacteria</taxon>
        <taxon>Pseudomonadati</taxon>
        <taxon>Bacteroidota</taxon>
        <taxon>Chitinophagia</taxon>
        <taxon>Chitinophagales</taxon>
        <taxon>Chitinophagaceae</taxon>
        <taxon>Pinibacter</taxon>
    </lineage>
</organism>
<gene>
    <name evidence="3" type="ORF">KTO63_03825</name>
</gene>
<dbReference type="PANTHER" id="PTHR21666:SF270">
    <property type="entry name" value="MUREIN HYDROLASE ACTIVATOR ENVC"/>
    <property type="match status" value="1"/>
</dbReference>
<dbReference type="CDD" id="cd12797">
    <property type="entry name" value="M23_peptidase"/>
    <property type="match status" value="1"/>
</dbReference>
<evidence type="ECO:0000259" key="2">
    <source>
        <dbReference type="Pfam" id="PF01551"/>
    </source>
</evidence>
<feature type="signal peptide" evidence="1">
    <location>
        <begin position="1"/>
        <end position="22"/>
    </location>
</feature>
<dbReference type="GO" id="GO:0004222">
    <property type="term" value="F:metalloendopeptidase activity"/>
    <property type="evidence" value="ECO:0007669"/>
    <property type="project" value="TreeGrafter"/>
</dbReference>
<dbReference type="RefSeq" id="WP_217789824.1">
    <property type="nucleotide sequence ID" value="NZ_JAHSPG010000002.1"/>
</dbReference>
<dbReference type="Pfam" id="PF01551">
    <property type="entry name" value="Peptidase_M23"/>
    <property type="match status" value="2"/>
</dbReference>
<accession>A0A9E2S7Q8</accession>
<reference evidence="3" key="1">
    <citation type="submission" date="2021-06" db="EMBL/GenBank/DDBJ databases">
        <authorList>
            <person name="Huq M.A."/>
        </authorList>
    </citation>
    <scope>NUCLEOTIDE SEQUENCE</scope>
    <source>
        <strain evidence="3">MAH-26</strain>
    </source>
</reference>
<feature type="chain" id="PRO_5038912574" evidence="1">
    <location>
        <begin position="23"/>
        <end position="573"/>
    </location>
</feature>
<protein>
    <submittedName>
        <fullName evidence="3">M23 family metallopeptidase</fullName>
    </submittedName>
</protein>
<dbReference type="InterPro" id="IPR050570">
    <property type="entry name" value="Cell_wall_metabolism_enzyme"/>
</dbReference>
<dbReference type="InterPro" id="IPR016047">
    <property type="entry name" value="M23ase_b-sheet_dom"/>
</dbReference>
<keyword evidence="4" id="KW-1185">Reference proteome</keyword>
<evidence type="ECO:0000256" key="1">
    <source>
        <dbReference type="SAM" id="SignalP"/>
    </source>
</evidence>
<keyword evidence="1" id="KW-0732">Signal</keyword>
<evidence type="ECO:0000313" key="3">
    <source>
        <dbReference type="EMBL" id="MBV4356264.1"/>
    </source>
</evidence>
<dbReference type="AlphaFoldDB" id="A0A9E2S7Q8"/>
<comment type="caution">
    <text evidence="3">The sequence shown here is derived from an EMBL/GenBank/DDBJ whole genome shotgun (WGS) entry which is preliminary data.</text>
</comment>